<protein>
    <submittedName>
        <fullName evidence="1">DUF3301 domain-containing protein</fullName>
    </submittedName>
</protein>
<organism evidence="1 2">
    <name type="scientific">Elongatibacter sediminis</name>
    <dbReference type="NCBI Taxonomy" id="3119006"/>
    <lineage>
        <taxon>Bacteria</taxon>
        <taxon>Pseudomonadati</taxon>
        <taxon>Pseudomonadota</taxon>
        <taxon>Gammaproteobacteria</taxon>
        <taxon>Chromatiales</taxon>
        <taxon>Wenzhouxiangellaceae</taxon>
        <taxon>Elongatibacter</taxon>
    </lineage>
</organism>
<accession>A0AAW9RCK7</accession>
<sequence>MTGLILLLLALLAGTVWWQFLKGREMARRVAGLACRDHGLLLMDDTVILDGVKRDRRAGLPRFGLRYRFDYALQGRLHRGSSVLITPQGRATVVIDTESGQVIEEF</sequence>
<dbReference type="InterPro" id="IPR021732">
    <property type="entry name" value="DUF3301"/>
</dbReference>
<dbReference type="Proteomes" id="UP001359886">
    <property type="component" value="Unassembled WGS sequence"/>
</dbReference>
<keyword evidence="2" id="KW-1185">Reference proteome</keyword>
<dbReference type="Pfam" id="PF11743">
    <property type="entry name" value="DUF3301"/>
    <property type="match status" value="1"/>
</dbReference>
<evidence type="ECO:0000313" key="1">
    <source>
        <dbReference type="EMBL" id="MEJ8567406.1"/>
    </source>
</evidence>
<dbReference type="RefSeq" id="WP_354694728.1">
    <property type="nucleotide sequence ID" value="NZ_JAZHOG010000004.1"/>
</dbReference>
<dbReference type="AlphaFoldDB" id="A0AAW9RCK7"/>
<evidence type="ECO:0000313" key="2">
    <source>
        <dbReference type="Proteomes" id="UP001359886"/>
    </source>
</evidence>
<dbReference type="EMBL" id="JAZHOG010000004">
    <property type="protein sequence ID" value="MEJ8567406.1"/>
    <property type="molecule type" value="Genomic_DNA"/>
</dbReference>
<comment type="caution">
    <text evidence="1">The sequence shown here is derived from an EMBL/GenBank/DDBJ whole genome shotgun (WGS) entry which is preliminary data.</text>
</comment>
<reference evidence="1 2" key="1">
    <citation type="submission" date="2024-02" db="EMBL/GenBank/DDBJ databases">
        <title>A novel Wenzhouxiangellaceae bacterium, isolated from coastal sediments.</title>
        <authorList>
            <person name="Du Z.-J."/>
            <person name="Ye Y.-Q."/>
            <person name="Zhang X.-Y."/>
        </authorList>
    </citation>
    <scope>NUCLEOTIDE SEQUENCE [LARGE SCALE GENOMIC DNA]</scope>
    <source>
        <strain evidence="1 2">CH-27</strain>
    </source>
</reference>
<proteinExistence type="predicted"/>
<name>A0AAW9RCK7_9GAMM</name>
<gene>
    <name evidence="1" type="ORF">V3330_07175</name>
</gene>